<dbReference type="Pfam" id="PF01965">
    <property type="entry name" value="DJ-1_PfpI"/>
    <property type="match status" value="1"/>
</dbReference>
<dbReference type="EMBL" id="JABMIG020000036">
    <property type="protein sequence ID" value="KAL3799761.1"/>
    <property type="molecule type" value="Genomic_DNA"/>
</dbReference>
<evidence type="ECO:0000256" key="3">
    <source>
        <dbReference type="ARBA" id="ARBA00038493"/>
    </source>
</evidence>
<dbReference type="Proteomes" id="UP001516023">
    <property type="component" value="Unassembled WGS sequence"/>
</dbReference>
<protein>
    <recommendedName>
        <fullName evidence="4">DJ-1/PfpI domain-containing protein</fullName>
    </recommendedName>
</protein>
<keyword evidence="2" id="KW-0456">Lyase</keyword>
<accession>A0ABD3QJQ2</accession>
<evidence type="ECO:0000313" key="6">
    <source>
        <dbReference type="Proteomes" id="UP001516023"/>
    </source>
</evidence>
<dbReference type="GO" id="GO:0016829">
    <property type="term" value="F:lyase activity"/>
    <property type="evidence" value="ECO:0007669"/>
    <property type="project" value="UniProtKB-KW"/>
</dbReference>
<dbReference type="Gene3D" id="3.40.50.880">
    <property type="match status" value="1"/>
</dbReference>
<feature type="domain" description="DJ-1/PfpI" evidence="4">
    <location>
        <begin position="25"/>
        <end position="220"/>
    </location>
</feature>
<comment type="similarity">
    <text evidence="3">Belongs to the peptidase C56 family. HSP31-like subfamily.</text>
</comment>
<gene>
    <name evidence="5" type="ORF">HJC23_010411</name>
</gene>
<name>A0ABD3QJQ2_9STRA</name>
<keyword evidence="1" id="KW-0346">Stress response</keyword>
<organism evidence="5 6">
    <name type="scientific">Cyclotella cryptica</name>
    <dbReference type="NCBI Taxonomy" id="29204"/>
    <lineage>
        <taxon>Eukaryota</taxon>
        <taxon>Sar</taxon>
        <taxon>Stramenopiles</taxon>
        <taxon>Ochrophyta</taxon>
        <taxon>Bacillariophyta</taxon>
        <taxon>Coscinodiscophyceae</taxon>
        <taxon>Thalassiosirophycidae</taxon>
        <taxon>Stephanodiscales</taxon>
        <taxon>Stephanodiscaceae</taxon>
        <taxon>Cyclotella</taxon>
    </lineage>
</organism>
<dbReference type="SUPFAM" id="SSF52317">
    <property type="entry name" value="Class I glutamine amidotransferase-like"/>
    <property type="match status" value="1"/>
</dbReference>
<dbReference type="InterPro" id="IPR029062">
    <property type="entry name" value="Class_I_gatase-like"/>
</dbReference>
<keyword evidence="6" id="KW-1185">Reference proteome</keyword>
<evidence type="ECO:0000256" key="2">
    <source>
        <dbReference type="ARBA" id="ARBA00023239"/>
    </source>
</evidence>
<sequence length="225" mass="23839">MTKIVLIATSASELKGHPTGLWIEELASPYYEFKKAGYEVEIASPNGGAVPLDATSLGEGFFTEPAKKFMHDAEGIGKLSHSLKLSSIDFATVDAVFFCGGHGTCVDFSENADVKNAVETMYAARKVVAAVCHGPTALPQCKKPDGTPLVKDKVVTGFKDSEEIAVNLQDVVPFMLEAKLKEMGGKYESADDWNSKVCVDGNLVTGQNPQSSEACAAAVISVLSS</sequence>
<reference evidence="5 6" key="1">
    <citation type="journal article" date="2020" name="G3 (Bethesda)">
        <title>Improved Reference Genome for Cyclotella cryptica CCMP332, a Model for Cell Wall Morphogenesis, Salinity Adaptation, and Lipid Production in Diatoms (Bacillariophyta).</title>
        <authorList>
            <person name="Roberts W.R."/>
            <person name="Downey K.M."/>
            <person name="Ruck E.C."/>
            <person name="Traller J.C."/>
            <person name="Alverson A.J."/>
        </authorList>
    </citation>
    <scope>NUCLEOTIDE SEQUENCE [LARGE SCALE GENOMIC DNA]</scope>
    <source>
        <strain evidence="5 6">CCMP332</strain>
    </source>
</reference>
<evidence type="ECO:0000259" key="4">
    <source>
        <dbReference type="Pfam" id="PF01965"/>
    </source>
</evidence>
<evidence type="ECO:0000313" key="5">
    <source>
        <dbReference type="EMBL" id="KAL3799761.1"/>
    </source>
</evidence>
<proteinExistence type="inferred from homology"/>
<dbReference type="AlphaFoldDB" id="A0ABD3QJQ2"/>
<dbReference type="InterPro" id="IPR002818">
    <property type="entry name" value="DJ-1/PfpI"/>
</dbReference>
<evidence type="ECO:0000256" key="1">
    <source>
        <dbReference type="ARBA" id="ARBA00023016"/>
    </source>
</evidence>
<dbReference type="InterPro" id="IPR050325">
    <property type="entry name" value="Prot/Nucl_acid_deglycase"/>
</dbReference>
<dbReference type="PANTHER" id="PTHR48094:SF11">
    <property type="entry name" value="GLUTATHIONE-INDEPENDENT GLYOXALASE HSP31-RELATED"/>
    <property type="match status" value="1"/>
</dbReference>
<comment type="caution">
    <text evidence="5">The sequence shown here is derived from an EMBL/GenBank/DDBJ whole genome shotgun (WGS) entry which is preliminary data.</text>
</comment>
<dbReference type="CDD" id="cd03141">
    <property type="entry name" value="GATase1_Hsp31_like"/>
    <property type="match status" value="1"/>
</dbReference>
<dbReference type="PANTHER" id="PTHR48094">
    <property type="entry name" value="PROTEIN/NUCLEIC ACID DEGLYCASE DJ-1-RELATED"/>
    <property type="match status" value="1"/>
</dbReference>